<dbReference type="FunFam" id="3.40.640.10:FF:000033">
    <property type="entry name" value="Aspartate aminotransferase"/>
    <property type="match status" value="1"/>
</dbReference>
<keyword evidence="4 8" id="KW-0032">Aminotransferase</keyword>
<comment type="similarity">
    <text evidence="2 8">Belongs to the class-I pyridoxal-phosphate-dependent aminotransferase family.</text>
</comment>
<dbReference type="GO" id="GO:0004069">
    <property type="term" value="F:L-aspartate:2-oxoglutarate aminotransferase activity"/>
    <property type="evidence" value="ECO:0007669"/>
    <property type="project" value="UniProtKB-EC"/>
</dbReference>
<dbReference type="Pfam" id="PF00155">
    <property type="entry name" value="Aminotran_1_2"/>
    <property type="match status" value="1"/>
</dbReference>
<keyword evidence="11" id="KW-1185">Reference proteome</keyword>
<dbReference type="InterPro" id="IPR004838">
    <property type="entry name" value="NHTrfase_class1_PyrdxlP-BS"/>
</dbReference>
<dbReference type="RefSeq" id="WP_067650103.1">
    <property type="nucleotide sequence ID" value="NZ_KQ961030.1"/>
</dbReference>
<keyword evidence="6" id="KW-0663">Pyridoxal phosphate</keyword>
<evidence type="ECO:0000259" key="9">
    <source>
        <dbReference type="Pfam" id="PF00155"/>
    </source>
</evidence>
<dbReference type="InterPro" id="IPR004839">
    <property type="entry name" value="Aminotransferase_I/II_large"/>
</dbReference>
<dbReference type="GO" id="GO:0006520">
    <property type="term" value="P:amino acid metabolic process"/>
    <property type="evidence" value="ECO:0007669"/>
    <property type="project" value="InterPro"/>
</dbReference>
<name>A0A135NY38_9HYPH</name>
<proteinExistence type="inferred from homology"/>
<evidence type="ECO:0000256" key="8">
    <source>
        <dbReference type="RuleBase" id="RU000481"/>
    </source>
</evidence>
<dbReference type="Gene3D" id="3.40.640.10">
    <property type="entry name" value="Type I PLP-dependent aspartate aminotransferase-like (Major domain)"/>
    <property type="match status" value="1"/>
</dbReference>
<dbReference type="EMBL" id="LNUW01000038">
    <property type="protein sequence ID" value="KXG84101.1"/>
    <property type="molecule type" value="Genomic_DNA"/>
</dbReference>
<evidence type="ECO:0000313" key="10">
    <source>
        <dbReference type="EMBL" id="KXG84101.1"/>
    </source>
</evidence>
<dbReference type="InterPro" id="IPR015421">
    <property type="entry name" value="PyrdxlP-dep_Trfase_major"/>
</dbReference>
<comment type="caution">
    <text evidence="10">The sequence shown here is derived from an EMBL/GenBank/DDBJ whole genome shotgun (WGS) entry which is preliminary data.</text>
</comment>
<evidence type="ECO:0000256" key="4">
    <source>
        <dbReference type="ARBA" id="ARBA00022576"/>
    </source>
</evidence>
<feature type="domain" description="Aminotransferase class I/classII large" evidence="9">
    <location>
        <begin position="36"/>
        <end position="388"/>
    </location>
</feature>
<gene>
    <name evidence="10" type="ORF">ATO67_13930</name>
</gene>
<sequence length="398" mass="43266">MNDRSPFSRADRLLGIEVSGIVRISEAAALLRAEGKHVIDLGVGEPDFPTPEHVVDAAFQAARNGKTRYTANSGTPELRAAIGKRHDATEKEVLVSTGAKQVIFNALMATLNVGDEVIFAAPFWTTYMDMVQIVGGRAVVVQTADTGLKITPEQLENAITKRTRWLLLNNPGNPSGAVYRPDELVALADVLRRHPQIAVMSDEIYREISYAPFVSLRDAAPDLRERMLVVDGASKAYAMTGWRMGWGVGPQSLIGNMAIVQGQSTSCASSISQAAVLAALTGPDDYLAERCRSFRDRSLFLIEKLRATRLFDCAAPDGAFYLFPRCARALGMKQPDGKVIATDDDVSRYLMQEAHVAVVPGGLFGSPGHLRISYALKQDELADACRRIAEACGRLTPF</sequence>
<dbReference type="PANTHER" id="PTHR46383">
    <property type="entry name" value="ASPARTATE AMINOTRANSFERASE"/>
    <property type="match status" value="1"/>
</dbReference>
<organism evidence="10 11">
    <name type="scientific">Agrobacterium bohemicum</name>
    <dbReference type="NCBI Taxonomy" id="2052828"/>
    <lineage>
        <taxon>Bacteria</taxon>
        <taxon>Pseudomonadati</taxon>
        <taxon>Pseudomonadota</taxon>
        <taxon>Alphaproteobacteria</taxon>
        <taxon>Hyphomicrobiales</taxon>
        <taxon>Rhizobiaceae</taxon>
        <taxon>Rhizobium/Agrobacterium group</taxon>
        <taxon>Agrobacterium</taxon>
    </lineage>
</organism>
<dbReference type="PANTHER" id="PTHR46383:SF1">
    <property type="entry name" value="ASPARTATE AMINOTRANSFERASE"/>
    <property type="match status" value="1"/>
</dbReference>
<evidence type="ECO:0000256" key="5">
    <source>
        <dbReference type="ARBA" id="ARBA00022679"/>
    </source>
</evidence>
<comment type="catalytic activity">
    <reaction evidence="7">
        <text>L-aspartate + 2-oxoglutarate = oxaloacetate + L-glutamate</text>
        <dbReference type="Rhea" id="RHEA:21824"/>
        <dbReference type="ChEBI" id="CHEBI:16452"/>
        <dbReference type="ChEBI" id="CHEBI:16810"/>
        <dbReference type="ChEBI" id="CHEBI:29985"/>
        <dbReference type="ChEBI" id="CHEBI:29991"/>
        <dbReference type="EC" id="2.6.1.1"/>
    </reaction>
</comment>
<evidence type="ECO:0000256" key="7">
    <source>
        <dbReference type="ARBA" id="ARBA00049185"/>
    </source>
</evidence>
<dbReference type="Gene3D" id="3.90.1150.10">
    <property type="entry name" value="Aspartate Aminotransferase, domain 1"/>
    <property type="match status" value="1"/>
</dbReference>
<evidence type="ECO:0000313" key="11">
    <source>
        <dbReference type="Proteomes" id="UP000070498"/>
    </source>
</evidence>
<dbReference type="SUPFAM" id="SSF53383">
    <property type="entry name" value="PLP-dependent transferases"/>
    <property type="match status" value="1"/>
</dbReference>
<protein>
    <recommendedName>
        <fullName evidence="8">Aminotransferase</fullName>
        <ecNumber evidence="8">2.6.1.-</ecNumber>
    </recommendedName>
</protein>
<dbReference type="InterPro" id="IPR015424">
    <property type="entry name" value="PyrdxlP-dep_Trfase"/>
</dbReference>
<dbReference type="PROSITE" id="PS00105">
    <property type="entry name" value="AA_TRANSFER_CLASS_1"/>
    <property type="match status" value="1"/>
</dbReference>
<evidence type="ECO:0000256" key="6">
    <source>
        <dbReference type="ARBA" id="ARBA00022898"/>
    </source>
</evidence>
<dbReference type="GO" id="GO:0030170">
    <property type="term" value="F:pyridoxal phosphate binding"/>
    <property type="evidence" value="ECO:0007669"/>
    <property type="project" value="InterPro"/>
</dbReference>
<comment type="subunit">
    <text evidence="3">Homodimer.</text>
</comment>
<dbReference type="AlphaFoldDB" id="A0A135NY38"/>
<dbReference type="STRING" id="2052828.ATO67_13930"/>
<keyword evidence="5 8" id="KW-0808">Transferase</keyword>
<dbReference type="EC" id="2.6.1.-" evidence="8"/>
<dbReference type="InterPro" id="IPR015422">
    <property type="entry name" value="PyrdxlP-dep_Trfase_small"/>
</dbReference>
<comment type="cofactor">
    <cofactor evidence="1 8">
        <name>pyridoxal 5'-phosphate</name>
        <dbReference type="ChEBI" id="CHEBI:597326"/>
    </cofactor>
</comment>
<reference evidence="10 11" key="1">
    <citation type="submission" date="2015-11" db="EMBL/GenBank/DDBJ databases">
        <title>Draft genome sequence of Agrobacterium sp. R89-1.</title>
        <authorList>
            <person name="Zahradnik J."/>
            <person name="Kyslikova E."/>
            <person name="Palyzova A."/>
            <person name="Kyslik P."/>
        </authorList>
    </citation>
    <scope>NUCLEOTIDE SEQUENCE [LARGE SCALE GENOMIC DNA]</scope>
    <source>
        <strain evidence="10 11">R89-1</strain>
    </source>
</reference>
<accession>A0A135NY38</accession>
<dbReference type="InterPro" id="IPR050596">
    <property type="entry name" value="AspAT/PAT-like"/>
</dbReference>
<evidence type="ECO:0000256" key="2">
    <source>
        <dbReference type="ARBA" id="ARBA00007441"/>
    </source>
</evidence>
<evidence type="ECO:0000256" key="3">
    <source>
        <dbReference type="ARBA" id="ARBA00011738"/>
    </source>
</evidence>
<dbReference type="Proteomes" id="UP000070498">
    <property type="component" value="Unassembled WGS sequence"/>
</dbReference>
<dbReference type="CDD" id="cd00609">
    <property type="entry name" value="AAT_like"/>
    <property type="match status" value="1"/>
</dbReference>
<evidence type="ECO:0000256" key="1">
    <source>
        <dbReference type="ARBA" id="ARBA00001933"/>
    </source>
</evidence>